<dbReference type="Pfam" id="PF04266">
    <property type="entry name" value="ASCH"/>
    <property type="match status" value="1"/>
</dbReference>
<dbReference type="PIRSF" id="PIRSF021320">
    <property type="entry name" value="DUF984"/>
    <property type="match status" value="1"/>
</dbReference>
<dbReference type="InterPro" id="IPR015947">
    <property type="entry name" value="PUA-like_sf"/>
</dbReference>
<comment type="caution">
    <text evidence="2">The sequence shown here is derived from an EMBL/GenBank/DDBJ whole genome shotgun (WGS) entry which is preliminary data.</text>
</comment>
<dbReference type="EMBL" id="BAAALG010000009">
    <property type="protein sequence ID" value="GAA1104131.1"/>
    <property type="molecule type" value="Genomic_DNA"/>
</dbReference>
<evidence type="ECO:0000313" key="3">
    <source>
        <dbReference type="Proteomes" id="UP001501581"/>
    </source>
</evidence>
<dbReference type="RefSeq" id="WP_343994702.1">
    <property type="nucleotide sequence ID" value="NZ_BAAALG010000009.1"/>
</dbReference>
<name>A0ABN1TWN1_9ACTN</name>
<dbReference type="Gene3D" id="3.10.400.10">
    <property type="entry name" value="Sulfate adenylyltransferase"/>
    <property type="match status" value="1"/>
</dbReference>
<dbReference type="SUPFAM" id="SSF88697">
    <property type="entry name" value="PUA domain-like"/>
    <property type="match status" value="1"/>
</dbReference>
<dbReference type="PANTHER" id="PTHR39203:SF1">
    <property type="entry name" value="CYTOPLASMIC PROTEIN"/>
    <property type="match status" value="1"/>
</dbReference>
<dbReference type="SMART" id="SM01022">
    <property type="entry name" value="ASCH"/>
    <property type="match status" value="1"/>
</dbReference>
<reference evidence="2 3" key="1">
    <citation type="journal article" date="2019" name="Int. J. Syst. Evol. Microbiol.">
        <title>The Global Catalogue of Microorganisms (GCM) 10K type strain sequencing project: providing services to taxonomists for standard genome sequencing and annotation.</title>
        <authorList>
            <consortium name="The Broad Institute Genomics Platform"/>
            <consortium name="The Broad Institute Genome Sequencing Center for Infectious Disease"/>
            <person name="Wu L."/>
            <person name="Ma J."/>
        </authorList>
    </citation>
    <scope>NUCLEOTIDE SEQUENCE [LARGE SCALE GENOMIC DNA]</scope>
    <source>
        <strain evidence="2 3">JCM 13008</strain>
    </source>
</reference>
<gene>
    <name evidence="2" type="ORF">GCM10009668_24080</name>
</gene>
<evidence type="ECO:0000313" key="2">
    <source>
        <dbReference type="EMBL" id="GAA1104131.1"/>
    </source>
</evidence>
<dbReference type="PANTHER" id="PTHR39203">
    <property type="entry name" value="CYTOPLASMIC PROTEIN-RELATED"/>
    <property type="match status" value="1"/>
</dbReference>
<organism evidence="2 3">
    <name type="scientific">Nocardioides dubius</name>
    <dbReference type="NCBI Taxonomy" id="317019"/>
    <lineage>
        <taxon>Bacteria</taxon>
        <taxon>Bacillati</taxon>
        <taxon>Actinomycetota</taxon>
        <taxon>Actinomycetes</taxon>
        <taxon>Propionibacteriales</taxon>
        <taxon>Nocardioidaceae</taxon>
        <taxon>Nocardioides</taxon>
    </lineage>
</organism>
<protein>
    <recommendedName>
        <fullName evidence="1">ASCH domain-containing protein</fullName>
    </recommendedName>
</protein>
<keyword evidence="3" id="KW-1185">Reference proteome</keyword>
<feature type="domain" description="ASCH" evidence="1">
    <location>
        <begin position="12"/>
        <end position="129"/>
    </location>
</feature>
<dbReference type="InterPro" id="IPR007374">
    <property type="entry name" value="ASCH_domain"/>
</dbReference>
<evidence type="ECO:0000259" key="1">
    <source>
        <dbReference type="SMART" id="SM01022"/>
    </source>
</evidence>
<accession>A0ABN1TWN1</accession>
<dbReference type="InterPro" id="IPR009326">
    <property type="entry name" value="DUF984"/>
</dbReference>
<dbReference type="Proteomes" id="UP001501581">
    <property type="component" value="Unassembled WGS sequence"/>
</dbReference>
<sequence length="130" mass="14225">MTWPRIDGLRALELGTSGELRERLNSLVLAGKKRATAGLVSEYQEDGEAIETVGERLALLDDDGRSIATVEVTAVEVVPFVDVPWSFAHSEGEGDADLAEWREGHLNYWRRAGVAVTDETPVVCLSFVLV</sequence>
<proteinExistence type="predicted"/>